<dbReference type="PANTHER" id="PTHR13887:SF41">
    <property type="entry name" value="THIOREDOXIN SUPERFAMILY PROTEIN"/>
    <property type="match status" value="1"/>
</dbReference>
<dbReference type="CDD" id="cd03024">
    <property type="entry name" value="DsbA_FrnE"/>
    <property type="match status" value="1"/>
</dbReference>
<dbReference type="Pfam" id="PF01323">
    <property type="entry name" value="DSBA"/>
    <property type="match status" value="1"/>
</dbReference>
<dbReference type="InterPro" id="IPR036249">
    <property type="entry name" value="Thioredoxin-like_sf"/>
</dbReference>
<feature type="domain" description="DSBA-like thioredoxin" evidence="1">
    <location>
        <begin position="8"/>
        <end position="205"/>
    </location>
</feature>
<dbReference type="Gene3D" id="3.40.30.10">
    <property type="entry name" value="Glutaredoxin"/>
    <property type="match status" value="1"/>
</dbReference>
<organism evidence="2 3">
    <name type="scientific">Salinihabitans flavidus</name>
    <dbReference type="NCBI Taxonomy" id="569882"/>
    <lineage>
        <taxon>Bacteria</taxon>
        <taxon>Pseudomonadati</taxon>
        <taxon>Pseudomonadota</taxon>
        <taxon>Alphaproteobacteria</taxon>
        <taxon>Rhodobacterales</taxon>
        <taxon>Roseobacteraceae</taxon>
        <taxon>Salinihabitans</taxon>
    </lineage>
</organism>
<accession>A0A1H8U3J6</accession>
<proteinExistence type="predicted"/>
<dbReference type="AlphaFoldDB" id="A0A1H8U3J6"/>
<dbReference type="RefSeq" id="WP_093119378.1">
    <property type="nucleotide sequence ID" value="NZ_FODS01000018.1"/>
</dbReference>
<dbReference type="EMBL" id="FODS01000018">
    <property type="protein sequence ID" value="SEO97424.1"/>
    <property type="molecule type" value="Genomic_DNA"/>
</dbReference>
<dbReference type="OrthoDB" id="9799122at2"/>
<dbReference type="STRING" id="569882.SAMN04490248_1182"/>
<keyword evidence="2" id="KW-0413">Isomerase</keyword>
<gene>
    <name evidence="2" type="ORF">SAMN04490248_1182</name>
</gene>
<dbReference type="GO" id="GO:0016853">
    <property type="term" value="F:isomerase activity"/>
    <property type="evidence" value="ECO:0007669"/>
    <property type="project" value="UniProtKB-KW"/>
</dbReference>
<keyword evidence="3" id="KW-1185">Reference proteome</keyword>
<evidence type="ECO:0000313" key="2">
    <source>
        <dbReference type="EMBL" id="SEO97424.1"/>
    </source>
</evidence>
<sequence>MTDQPLRIDIVSDVVCPWCIVGFTQLRTALHEVGVQADIHWHPFELNPDMPPEGENLRDHIMCKYGSTAEQSRRARADLVDLGTDLGIPFVFTEDSRIVNTFEAHQLLHWSAQGGRQTDLKLALFDAYFRQGRDVSDRAVLLDAAEAAGLDRADAEAALSDPRLPEAVREKEEFWIARGIRGVPAMIFGRQHLVTGAQGIEGYRRVLDHLASNAA</sequence>
<dbReference type="GO" id="GO:0016491">
    <property type="term" value="F:oxidoreductase activity"/>
    <property type="evidence" value="ECO:0007669"/>
    <property type="project" value="InterPro"/>
</dbReference>
<dbReference type="SUPFAM" id="SSF52833">
    <property type="entry name" value="Thioredoxin-like"/>
    <property type="match status" value="1"/>
</dbReference>
<evidence type="ECO:0000313" key="3">
    <source>
        <dbReference type="Proteomes" id="UP000198893"/>
    </source>
</evidence>
<dbReference type="PANTHER" id="PTHR13887">
    <property type="entry name" value="GLUTATHIONE S-TRANSFERASE KAPPA"/>
    <property type="match status" value="1"/>
</dbReference>
<dbReference type="Proteomes" id="UP000198893">
    <property type="component" value="Unassembled WGS sequence"/>
</dbReference>
<evidence type="ECO:0000259" key="1">
    <source>
        <dbReference type="Pfam" id="PF01323"/>
    </source>
</evidence>
<reference evidence="2 3" key="1">
    <citation type="submission" date="2016-10" db="EMBL/GenBank/DDBJ databases">
        <authorList>
            <person name="de Groot N.N."/>
        </authorList>
    </citation>
    <scope>NUCLEOTIDE SEQUENCE [LARGE SCALE GENOMIC DNA]</scope>
    <source>
        <strain evidence="2 3">DSM 27842</strain>
    </source>
</reference>
<protein>
    <submittedName>
        <fullName evidence="2">Predicted dithiol-disulfide isomerase, DsbA family</fullName>
    </submittedName>
</protein>
<name>A0A1H8U3J6_9RHOB</name>
<dbReference type="InterPro" id="IPR001853">
    <property type="entry name" value="DSBA-like_thioredoxin_dom"/>
</dbReference>